<accession>A0ABN8UV14</accession>
<proteinExistence type="predicted"/>
<sequence length="163" mass="19427">MYLIYEYRHQEDLSYYVMGVLLIGSMGLTHVIEKYCRYKNVKGSDHRGFWPALWLLIFMPTFFYASELNFERNEELMQQEVIEVTGRVINIYQSKGRSTHTWYYVYIYDLNNVTYKDKGMLEYNPVKVGQNIKLVVSAKDHSVNRIAKFFNLTHMSLNSVNRH</sequence>
<dbReference type="EMBL" id="CAMAPD010000028">
    <property type="protein sequence ID" value="CAH9067913.1"/>
    <property type="molecule type" value="Genomic_DNA"/>
</dbReference>
<feature type="transmembrane region" description="Helical" evidence="1">
    <location>
        <begin position="48"/>
        <end position="65"/>
    </location>
</feature>
<gene>
    <name evidence="2" type="ORF">PSECIP111951_03938</name>
</gene>
<evidence type="ECO:0000313" key="2">
    <source>
        <dbReference type="EMBL" id="CAH9067913.1"/>
    </source>
</evidence>
<protein>
    <recommendedName>
        <fullName evidence="4">DUF3592 domain-containing protein</fullName>
    </recommendedName>
</protein>
<evidence type="ECO:0008006" key="4">
    <source>
        <dbReference type="Google" id="ProtNLM"/>
    </source>
</evidence>
<keyword evidence="1" id="KW-1133">Transmembrane helix</keyword>
<dbReference type="Proteomes" id="UP001152485">
    <property type="component" value="Unassembled WGS sequence"/>
</dbReference>
<reference evidence="2 3" key="1">
    <citation type="submission" date="2022-07" db="EMBL/GenBank/DDBJ databases">
        <authorList>
            <person name="Criscuolo A."/>
        </authorList>
    </citation>
    <scope>NUCLEOTIDE SEQUENCE [LARGE SCALE GENOMIC DNA]</scope>
    <source>
        <strain evidence="3">CIP 111951</strain>
    </source>
</reference>
<keyword evidence="1" id="KW-0812">Transmembrane</keyword>
<comment type="caution">
    <text evidence="2">The sequence shown here is derived from an EMBL/GenBank/DDBJ whole genome shotgun (WGS) entry which is preliminary data.</text>
</comment>
<name>A0ABN8UV14_9GAMM</name>
<organism evidence="2 3">
    <name type="scientific">Pseudoalteromonas holothuriae</name>
    <dbReference type="NCBI Taxonomy" id="2963714"/>
    <lineage>
        <taxon>Bacteria</taxon>
        <taxon>Pseudomonadati</taxon>
        <taxon>Pseudomonadota</taxon>
        <taxon>Gammaproteobacteria</taxon>
        <taxon>Alteromonadales</taxon>
        <taxon>Pseudoalteromonadaceae</taxon>
        <taxon>Pseudoalteromonas</taxon>
    </lineage>
</organism>
<keyword evidence="1" id="KW-0472">Membrane</keyword>
<feature type="transmembrane region" description="Helical" evidence="1">
    <location>
        <begin position="15"/>
        <end position="36"/>
    </location>
</feature>
<evidence type="ECO:0000256" key="1">
    <source>
        <dbReference type="SAM" id="Phobius"/>
    </source>
</evidence>
<evidence type="ECO:0000313" key="3">
    <source>
        <dbReference type="Proteomes" id="UP001152485"/>
    </source>
</evidence>